<dbReference type="ExpressionAtlas" id="C6TLH9">
    <property type="expression patterns" value="baseline and differential"/>
</dbReference>
<dbReference type="AlphaFoldDB" id="C6TLH9"/>
<dbReference type="InterPro" id="IPR036291">
    <property type="entry name" value="NAD(P)-bd_dom_sf"/>
</dbReference>
<dbReference type="Pfam" id="PF00106">
    <property type="entry name" value="adh_short"/>
    <property type="match status" value="1"/>
</dbReference>
<proteinExistence type="evidence at transcript level"/>
<name>C6TLH9_SOYBN</name>
<protein>
    <submittedName>
        <fullName evidence="1">Uncharacterized protein</fullName>
    </submittedName>
</protein>
<accession>C6TLH9</accession>
<evidence type="ECO:0000313" key="1">
    <source>
        <dbReference type="EMBL" id="ACU23771.1"/>
    </source>
</evidence>
<dbReference type="InterPro" id="IPR002347">
    <property type="entry name" value="SDR_fam"/>
</dbReference>
<dbReference type="Gene3D" id="3.40.50.720">
    <property type="entry name" value="NAD(P)-binding Rossmann-like Domain"/>
    <property type="match status" value="1"/>
</dbReference>
<reference evidence="1" key="1">
    <citation type="submission" date="2009-08" db="EMBL/GenBank/DDBJ databases">
        <authorList>
            <person name="Cheung F."/>
            <person name="Xiao Y."/>
            <person name="Chan A."/>
            <person name="Moskal W."/>
            <person name="Town C.D."/>
        </authorList>
    </citation>
    <scope>NUCLEOTIDE SEQUENCE</scope>
</reference>
<organism evidence="1">
    <name type="scientific">Glycine max</name>
    <name type="common">Soybean</name>
    <name type="synonym">Glycine hispida</name>
    <dbReference type="NCBI Taxonomy" id="3847"/>
    <lineage>
        <taxon>Eukaryota</taxon>
        <taxon>Viridiplantae</taxon>
        <taxon>Streptophyta</taxon>
        <taxon>Embryophyta</taxon>
        <taxon>Tracheophyta</taxon>
        <taxon>Spermatophyta</taxon>
        <taxon>Magnoliopsida</taxon>
        <taxon>eudicotyledons</taxon>
        <taxon>Gunneridae</taxon>
        <taxon>Pentapetalae</taxon>
        <taxon>rosids</taxon>
        <taxon>fabids</taxon>
        <taxon>Fabales</taxon>
        <taxon>Fabaceae</taxon>
        <taxon>Papilionoideae</taxon>
        <taxon>50 kb inversion clade</taxon>
        <taxon>NPAAA clade</taxon>
        <taxon>indigoferoid/millettioid clade</taxon>
        <taxon>Phaseoleae</taxon>
        <taxon>Glycine</taxon>
        <taxon>Glycine subgen. Soja</taxon>
    </lineage>
</organism>
<dbReference type="InterPro" id="IPR055280">
    <property type="entry name" value="TIC32"/>
</dbReference>
<dbReference type="PRINTS" id="PR00081">
    <property type="entry name" value="GDHRDH"/>
</dbReference>
<dbReference type="SUPFAM" id="SSF51735">
    <property type="entry name" value="NAD(P)-binding Rossmann-fold domains"/>
    <property type="match status" value="1"/>
</dbReference>
<dbReference type="PANTHER" id="PTHR48476:SF1">
    <property type="entry name" value="SHORT-CHAIN DEHYDROGENASE TIC 32, CHLOROPLASTIC-LIKE"/>
    <property type="match status" value="1"/>
</dbReference>
<dbReference type="EMBL" id="BT098566">
    <property type="protein sequence ID" value="ACU23771.1"/>
    <property type="molecule type" value="mRNA"/>
</dbReference>
<dbReference type="PANTHER" id="PTHR48476">
    <property type="entry name" value="SHORT-CHAIN DEHYDROGENASE TIC 32, CHLOROPLASTIC-LIKE"/>
    <property type="match status" value="1"/>
</dbReference>
<sequence length="194" mass="21412">MKATLRYLAGMAGPSGFGSNSTAEQVTEDCSSFLPSAALTALITGASSGIGAETARVLAKRGVRVVIAARDLKKATEVKKNIQKETPKAEVILLEIDLGSFGSVQRFCSEFLALELPLNILINNAGMFSQNLEFSEDKIEMTFATNYLGSFLILDLFLIRVYIKIEIIVIYSLINTHHRSAYILWMLLLCYYIM</sequence>